<feature type="domain" description="DUF6817" evidence="1">
    <location>
        <begin position="2"/>
        <end position="34"/>
    </location>
</feature>
<dbReference type="EMBL" id="UINC01038375">
    <property type="protein sequence ID" value="SVB35311.1"/>
    <property type="molecule type" value="Genomic_DNA"/>
</dbReference>
<evidence type="ECO:0000259" key="1">
    <source>
        <dbReference type="Pfam" id="PF20680"/>
    </source>
</evidence>
<gene>
    <name evidence="2" type="ORF">METZ01_LOCUS188165</name>
</gene>
<name>A0A382DCC3_9ZZZZ</name>
<feature type="non-terminal residue" evidence="2">
    <location>
        <position position="34"/>
    </location>
</feature>
<reference evidence="2" key="1">
    <citation type="submission" date="2018-05" db="EMBL/GenBank/DDBJ databases">
        <authorList>
            <person name="Lanie J.A."/>
            <person name="Ng W.-L."/>
            <person name="Kazmierczak K.M."/>
            <person name="Andrzejewski T.M."/>
            <person name="Davidsen T.M."/>
            <person name="Wayne K.J."/>
            <person name="Tettelin H."/>
            <person name="Glass J.I."/>
            <person name="Rusch D."/>
            <person name="Podicherti R."/>
            <person name="Tsui H.-C.T."/>
            <person name="Winkler M.E."/>
        </authorList>
    </citation>
    <scope>NUCLEOTIDE SEQUENCE</scope>
</reference>
<sequence length="34" mass="3864">MGCEECLHGSDTLLHHLIGTHDLLKQWGAEEYVQ</sequence>
<dbReference type="InterPro" id="IPR049202">
    <property type="entry name" value="DUF6817"/>
</dbReference>
<dbReference type="AlphaFoldDB" id="A0A382DCC3"/>
<protein>
    <recommendedName>
        <fullName evidence="1">DUF6817 domain-containing protein</fullName>
    </recommendedName>
</protein>
<organism evidence="2">
    <name type="scientific">marine metagenome</name>
    <dbReference type="NCBI Taxonomy" id="408172"/>
    <lineage>
        <taxon>unclassified sequences</taxon>
        <taxon>metagenomes</taxon>
        <taxon>ecological metagenomes</taxon>
    </lineage>
</organism>
<evidence type="ECO:0000313" key="2">
    <source>
        <dbReference type="EMBL" id="SVB35311.1"/>
    </source>
</evidence>
<dbReference type="Pfam" id="PF20680">
    <property type="entry name" value="DUF6817"/>
    <property type="match status" value="1"/>
</dbReference>
<accession>A0A382DCC3</accession>
<proteinExistence type="predicted"/>